<evidence type="ECO:0008006" key="4">
    <source>
        <dbReference type="Google" id="ProtNLM"/>
    </source>
</evidence>
<proteinExistence type="predicted"/>
<keyword evidence="1" id="KW-0732">Signal</keyword>
<evidence type="ECO:0000256" key="1">
    <source>
        <dbReference type="SAM" id="SignalP"/>
    </source>
</evidence>
<sequence>MKNFLLLLILFSVFCFAQQNSLKQTTGIFPLYVVDGMIANEAQLKAITSAEISSVSVYKSDNLPDKLSPFSNFSTEGIIDITLKNNSTLPTVLLYQMNMEHRLQESNAVYINRILVKSNHIKILKNAIIETEIIDDNGQHFLNIWTLTKEERSGIVKRTGGIKINPKDRSNIKNVILK</sequence>
<dbReference type="EMBL" id="JAPCHZ010000001">
    <property type="protein sequence ID" value="MCW4451035.1"/>
    <property type="molecule type" value="Genomic_DNA"/>
</dbReference>
<name>A0ABT3JJS4_9FLAO</name>
<protein>
    <recommendedName>
        <fullName evidence="4">DUF4251 domain-containing protein</fullName>
    </recommendedName>
</protein>
<dbReference type="Proteomes" id="UP001209107">
    <property type="component" value="Unassembled WGS sequence"/>
</dbReference>
<comment type="caution">
    <text evidence="2">The sequence shown here is derived from an EMBL/GenBank/DDBJ whole genome shotgun (WGS) entry which is preliminary data.</text>
</comment>
<keyword evidence="3" id="KW-1185">Reference proteome</keyword>
<dbReference type="RefSeq" id="WP_265143253.1">
    <property type="nucleotide sequence ID" value="NZ_JAPCHZ010000001.1"/>
</dbReference>
<accession>A0ABT3JJS4</accession>
<feature type="chain" id="PRO_5047294225" description="DUF4251 domain-containing protein" evidence="1">
    <location>
        <begin position="18"/>
        <end position="178"/>
    </location>
</feature>
<gene>
    <name evidence="2" type="ORF">OK344_02295</name>
</gene>
<feature type="signal peptide" evidence="1">
    <location>
        <begin position="1"/>
        <end position="17"/>
    </location>
</feature>
<organism evidence="2 3">
    <name type="scientific">Kaistella yananensis</name>
    <dbReference type="NCBI Taxonomy" id="2989820"/>
    <lineage>
        <taxon>Bacteria</taxon>
        <taxon>Pseudomonadati</taxon>
        <taxon>Bacteroidota</taxon>
        <taxon>Flavobacteriia</taxon>
        <taxon>Flavobacteriales</taxon>
        <taxon>Weeksellaceae</taxon>
        <taxon>Chryseobacterium group</taxon>
        <taxon>Kaistella</taxon>
    </lineage>
</organism>
<evidence type="ECO:0000313" key="3">
    <source>
        <dbReference type="Proteomes" id="UP001209107"/>
    </source>
</evidence>
<evidence type="ECO:0000313" key="2">
    <source>
        <dbReference type="EMBL" id="MCW4451035.1"/>
    </source>
</evidence>
<reference evidence="2 3" key="1">
    <citation type="submission" date="2022-10" db="EMBL/GenBank/DDBJ databases">
        <title>Kaistella sp. BT-6-1-3.</title>
        <authorList>
            <person name="Ai J."/>
            <person name="Deng Z."/>
        </authorList>
    </citation>
    <scope>NUCLEOTIDE SEQUENCE [LARGE SCALE GENOMIC DNA]</scope>
    <source>
        <strain evidence="2 3">BT6-1-3</strain>
    </source>
</reference>